<evidence type="ECO:0000313" key="1">
    <source>
        <dbReference type="EMBL" id="CAM0512828.1"/>
    </source>
</evidence>
<dbReference type="Proteomes" id="UP001189180">
    <property type="component" value="Unassembled WGS sequence"/>
</dbReference>
<keyword evidence="2" id="KW-1185">Reference proteome</keyword>
<comment type="caution">
    <text evidence="1">The sequence shown here is derived from an EMBL/GenBank/DDBJ whole genome shotgun (WGS) entry which is preliminary data.</text>
</comment>
<name>A0ABC9HHD5_FASHE</name>
<dbReference type="AlphaFoldDB" id="A0ABC9HHD5"/>
<dbReference type="EMBL" id="CANUEZ050000321">
    <property type="protein sequence ID" value="CAM0512828.1"/>
    <property type="molecule type" value="Genomic_DNA"/>
</dbReference>
<proteinExistence type="predicted"/>
<gene>
    <name evidence="1" type="ORF">FHB240107_LOCUS4516</name>
</gene>
<reference evidence="1 2" key="1">
    <citation type="submission" date="2024-08" db="EMBL/GenBank/DDBJ databases">
        <authorList>
            <person name="Paterson S."/>
        </authorList>
    </citation>
    <scope>NUCLEOTIDE SEQUENCE [LARGE SCALE GENOMIC DNA]</scope>
</reference>
<evidence type="ECO:0000313" key="2">
    <source>
        <dbReference type="Proteomes" id="UP001189180"/>
    </source>
</evidence>
<protein>
    <submittedName>
        <fullName evidence="1">Uncharacterized protein</fullName>
    </submittedName>
</protein>
<sequence>MIVTGVSIERNISLWFTTYNYRQSPSLDGCVPEYFIEWFKTRHELHTFRGTRKYDWSKYHGNIVSCELGDSGEVDNNREIITMNTKSLTMTVEGSVETTKSHNRSV</sequence>
<accession>A0ABC9HHD5</accession>
<organism evidence="1 2">
    <name type="scientific">Fasciola hepatica</name>
    <name type="common">Liver fluke</name>
    <dbReference type="NCBI Taxonomy" id="6192"/>
    <lineage>
        <taxon>Eukaryota</taxon>
        <taxon>Metazoa</taxon>
        <taxon>Spiralia</taxon>
        <taxon>Lophotrochozoa</taxon>
        <taxon>Platyhelminthes</taxon>
        <taxon>Trematoda</taxon>
        <taxon>Digenea</taxon>
        <taxon>Plagiorchiida</taxon>
        <taxon>Echinostomata</taxon>
        <taxon>Echinostomatoidea</taxon>
        <taxon>Fasciolidae</taxon>
        <taxon>Fasciola</taxon>
    </lineage>
</organism>